<dbReference type="AlphaFoldDB" id="A0A9K3CV23"/>
<feature type="chain" id="PRO_5039889660" evidence="2">
    <location>
        <begin position="23"/>
        <end position="170"/>
    </location>
</feature>
<comment type="caution">
    <text evidence="3">The sequence shown here is derived from an EMBL/GenBank/DDBJ whole genome shotgun (WGS) entry which is preliminary data.</text>
</comment>
<evidence type="ECO:0000313" key="3">
    <source>
        <dbReference type="EMBL" id="GIQ83477.1"/>
    </source>
</evidence>
<proteinExistence type="predicted"/>
<accession>A0A9K3CV23</accession>
<name>A0A9K3CV23_9EUKA</name>
<keyword evidence="1" id="KW-0812">Transmembrane</keyword>
<dbReference type="Proteomes" id="UP000265618">
    <property type="component" value="Unassembled WGS sequence"/>
</dbReference>
<keyword evidence="1" id="KW-1133">Transmembrane helix</keyword>
<reference evidence="3 4" key="1">
    <citation type="journal article" date="2018" name="PLoS ONE">
        <title>The draft genome of Kipferlia bialata reveals reductive genome evolution in fornicate parasites.</title>
        <authorList>
            <person name="Tanifuji G."/>
            <person name="Takabayashi S."/>
            <person name="Kume K."/>
            <person name="Takagi M."/>
            <person name="Nakayama T."/>
            <person name="Kamikawa R."/>
            <person name="Inagaki Y."/>
            <person name="Hashimoto T."/>
        </authorList>
    </citation>
    <scope>NUCLEOTIDE SEQUENCE [LARGE SCALE GENOMIC DNA]</scope>
    <source>
        <strain evidence="3">NY0173</strain>
    </source>
</reference>
<evidence type="ECO:0000313" key="4">
    <source>
        <dbReference type="Proteomes" id="UP000265618"/>
    </source>
</evidence>
<sequence>MQILIILLMGVCLSTLCGTVVAFLMYSSVVYLEDQQEYEGQVDVTVPDGSECHLTNTETTAAIQPQTSWVNQFRPYPTDIRVCIGTTTSAGLTPCYDQDAVDYGCEMRGQALLPVYICGGLSLLSLLGLCFIVYRKGGIKSTGKFLLNEVVVIDPLKGKGRNWESMDADD</sequence>
<dbReference type="EMBL" id="BDIP01001065">
    <property type="protein sequence ID" value="GIQ83477.1"/>
    <property type="molecule type" value="Genomic_DNA"/>
</dbReference>
<keyword evidence="4" id="KW-1185">Reference proteome</keyword>
<keyword evidence="1" id="KW-0472">Membrane</keyword>
<protein>
    <submittedName>
        <fullName evidence="3">Uncharacterized protein</fullName>
    </submittedName>
</protein>
<keyword evidence="2" id="KW-0732">Signal</keyword>
<evidence type="ECO:0000256" key="1">
    <source>
        <dbReference type="SAM" id="Phobius"/>
    </source>
</evidence>
<feature type="signal peptide" evidence="2">
    <location>
        <begin position="1"/>
        <end position="22"/>
    </location>
</feature>
<feature type="transmembrane region" description="Helical" evidence="1">
    <location>
        <begin position="113"/>
        <end position="134"/>
    </location>
</feature>
<evidence type="ECO:0000256" key="2">
    <source>
        <dbReference type="SAM" id="SignalP"/>
    </source>
</evidence>
<organism evidence="3 4">
    <name type="scientific">Kipferlia bialata</name>
    <dbReference type="NCBI Taxonomy" id="797122"/>
    <lineage>
        <taxon>Eukaryota</taxon>
        <taxon>Metamonada</taxon>
        <taxon>Carpediemonas-like organisms</taxon>
        <taxon>Kipferlia</taxon>
    </lineage>
</organism>
<gene>
    <name evidence="3" type="ORF">KIPB_004807</name>
</gene>